<comment type="similarity">
    <text evidence="1 6">Belongs to the glycosyl hydrolase 43 family.</text>
</comment>
<dbReference type="CDD" id="cd18618">
    <property type="entry name" value="GH43_Xsa43E-like"/>
    <property type="match status" value="1"/>
</dbReference>
<dbReference type="EMBL" id="JBIGHX010000006">
    <property type="protein sequence ID" value="MFG6463227.1"/>
    <property type="molecule type" value="Genomic_DNA"/>
</dbReference>
<comment type="caution">
    <text evidence="8">The sequence shown here is derived from an EMBL/GenBank/DDBJ whole genome shotgun (WGS) entry which is preliminary data.</text>
</comment>
<evidence type="ECO:0000256" key="1">
    <source>
        <dbReference type="ARBA" id="ARBA00009865"/>
    </source>
</evidence>
<keyword evidence="9" id="KW-1185">Reference proteome</keyword>
<evidence type="ECO:0000313" key="8">
    <source>
        <dbReference type="EMBL" id="MFG6463227.1"/>
    </source>
</evidence>
<dbReference type="Gene3D" id="2.115.10.20">
    <property type="entry name" value="Glycosyl hydrolase domain, family 43"/>
    <property type="match status" value="1"/>
</dbReference>
<accession>A0ABW7GMM5</accession>
<keyword evidence="3 6" id="KW-0378">Hydrolase</keyword>
<keyword evidence="2" id="KW-0858">Xylan degradation</keyword>
<dbReference type="PANTHER" id="PTHR43772:SF2">
    <property type="entry name" value="PUTATIVE (AFU_ORTHOLOGUE AFUA_2G04480)-RELATED"/>
    <property type="match status" value="1"/>
</dbReference>
<dbReference type="SUPFAM" id="SSF75005">
    <property type="entry name" value="Arabinanase/levansucrase/invertase"/>
    <property type="match status" value="1"/>
</dbReference>
<protein>
    <submittedName>
        <fullName evidence="8">Glycoside hydrolase family 43 protein</fullName>
    </submittedName>
</protein>
<dbReference type="GO" id="GO:0016787">
    <property type="term" value="F:hydrolase activity"/>
    <property type="evidence" value="ECO:0007669"/>
    <property type="project" value="UniProtKB-KW"/>
</dbReference>
<evidence type="ECO:0000256" key="5">
    <source>
        <dbReference type="ARBA" id="ARBA00023295"/>
    </source>
</evidence>
<gene>
    <name evidence="8" type="ORF">ACG04Q_16770</name>
</gene>
<dbReference type="RefSeq" id="WP_394512160.1">
    <property type="nucleotide sequence ID" value="NZ_JBIGHX010000006.1"/>
</dbReference>
<sequence>MKKLLLAAALACGVAAVHAAPNPLFAPLYTADPAVLVDGGRVYLFAGRDEAEPEGKDYVMHEWRVFSTCDMVNWKDEGVPLKAATFGWAKGRAWASDVVKRHGRYWFYSTVEHATVPGFAIGVAVSDSPTGPFVDARGSALITNDMTKQTDIAWDDIDPTIFVDDDGQAWLYWGNTVLKAAKLKANMTELDGPITVVPVANFVEAPYLHKRKVRGKNVYYLSYSQHFPEETAYMTGPSPTGPWTPQGVVMERNTKTKTIHQAFFEFNGKSYVAYHNAELPGGGEFRRSVAIEEFSYRTDGTIPFIHQTKTGPKANPSAACRR</sequence>
<dbReference type="InterPro" id="IPR052176">
    <property type="entry name" value="Glycosyl_Hydrlase_43_Enz"/>
</dbReference>
<keyword evidence="4" id="KW-0119">Carbohydrate metabolism</keyword>
<evidence type="ECO:0000256" key="4">
    <source>
        <dbReference type="ARBA" id="ARBA00023277"/>
    </source>
</evidence>
<evidence type="ECO:0000256" key="3">
    <source>
        <dbReference type="ARBA" id="ARBA00022801"/>
    </source>
</evidence>
<proteinExistence type="inferred from homology"/>
<reference evidence="8 9" key="1">
    <citation type="submission" date="2024-08" db="EMBL/GenBank/DDBJ databases">
        <authorList>
            <person name="Lu H."/>
        </authorList>
    </citation>
    <scope>NUCLEOTIDE SEQUENCE [LARGE SCALE GENOMIC DNA]</scope>
    <source>
        <strain evidence="8 9">DXS20W</strain>
    </source>
</reference>
<name>A0ABW7GMM5_9BURK</name>
<evidence type="ECO:0000256" key="2">
    <source>
        <dbReference type="ARBA" id="ARBA00022651"/>
    </source>
</evidence>
<evidence type="ECO:0000313" key="9">
    <source>
        <dbReference type="Proteomes" id="UP001606302"/>
    </source>
</evidence>
<evidence type="ECO:0000256" key="6">
    <source>
        <dbReference type="RuleBase" id="RU361187"/>
    </source>
</evidence>
<dbReference type="Proteomes" id="UP001606302">
    <property type="component" value="Unassembled WGS sequence"/>
</dbReference>
<keyword evidence="7" id="KW-0732">Signal</keyword>
<evidence type="ECO:0000256" key="7">
    <source>
        <dbReference type="SAM" id="SignalP"/>
    </source>
</evidence>
<dbReference type="Pfam" id="PF04616">
    <property type="entry name" value="Glyco_hydro_43"/>
    <property type="match status" value="1"/>
</dbReference>
<dbReference type="PANTHER" id="PTHR43772">
    <property type="entry name" value="ENDO-1,4-BETA-XYLANASE"/>
    <property type="match status" value="1"/>
</dbReference>
<feature type="signal peptide" evidence="7">
    <location>
        <begin position="1"/>
        <end position="19"/>
    </location>
</feature>
<keyword evidence="2" id="KW-0624">Polysaccharide degradation</keyword>
<feature type="chain" id="PRO_5047463849" evidence="7">
    <location>
        <begin position="20"/>
        <end position="322"/>
    </location>
</feature>
<dbReference type="InterPro" id="IPR023296">
    <property type="entry name" value="Glyco_hydro_beta-prop_sf"/>
</dbReference>
<dbReference type="InterPro" id="IPR006710">
    <property type="entry name" value="Glyco_hydro_43"/>
</dbReference>
<keyword evidence="5 6" id="KW-0326">Glycosidase</keyword>
<organism evidence="8 9">
    <name type="scientific">Pelomonas lactea</name>
    <dbReference type="NCBI Taxonomy" id="3299030"/>
    <lineage>
        <taxon>Bacteria</taxon>
        <taxon>Pseudomonadati</taxon>
        <taxon>Pseudomonadota</taxon>
        <taxon>Betaproteobacteria</taxon>
        <taxon>Burkholderiales</taxon>
        <taxon>Sphaerotilaceae</taxon>
        <taxon>Roseateles</taxon>
    </lineage>
</organism>